<name>A0A314YIR4_PRUYE</name>
<evidence type="ECO:0000313" key="3">
    <source>
        <dbReference type="EMBL" id="PQQ05071.1"/>
    </source>
</evidence>
<protein>
    <submittedName>
        <fullName evidence="3">Uncharacterized protein</fullName>
    </submittedName>
</protein>
<evidence type="ECO:0000313" key="4">
    <source>
        <dbReference type="Proteomes" id="UP000250321"/>
    </source>
</evidence>
<proteinExistence type="predicted"/>
<evidence type="ECO:0000256" key="2">
    <source>
        <dbReference type="SAM" id="Phobius"/>
    </source>
</evidence>
<dbReference type="AlphaFoldDB" id="A0A314YIR4"/>
<gene>
    <name evidence="3" type="ORF">Pyn_02355</name>
</gene>
<feature type="region of interest" description="Disordered" evidence="1">
    <location>
        <begin position="109"/>
        <end position="136"/>
    </location>
</feature>
<sequence>MKGRKEIFSQINDLEGKLSYELPPQLFDGGYASLIAIYLYSIPQFLLLHVLLVVLDNTRKGLFSVLGHPLSSFDNTTDAIGPDLQFNLGMVVKETRGLYSQLDPMTGPGQFSIRVSSRPPETRIDEGKGGNLFPDQ</sequence>
<dbReference type="EMBL" id="PJQY01001145">
    <property type="protein sequence ID" value="PQQ05071.1"/>
    <property type="molecule type" value="Genomic_DNA"/>
</dbReference>
<reference evidence="3 4" key="1">
    <citation type="submission" date="2018-02" db="EMBL/GenBank/DDBJ databases">
        <title>Draft genome of wild Prunus yedoensis var. nudiflora.</title>
        <authorList>
            <person name="Baek S."/>
            <person name="Kim J.-H."/>
            <person name="Choi K."/>
            <person name="Kim G.-B."/>
            <person name="Cho A."/>
            <person name="Jang H."/>
            <person name="Shin C.-H."/>
            <person name="Yu H.-J."/>
            <person name="Mun J.-H."/>
        </authorList>
    </citation>
    <scope>NUCLEOTIDE SEQUENCE [LARGE SCALE GENOMIC DNA]</scope>
    <source>
        <strain evidence="4">cv. Jeju island</strain>
        <tissue evidence="3">Leaf</tissue>
    </source>
</reference>
<keyword evidence="4" id="KW-1185">Reference proteome</keyword>
<accession>A0A314YIR4</accession>
<evidence type="ECO:0000256" key="1">
    <source>
        <dbReference type="SAM" id="MobiDB-lite"/>
    </source>
</evidence>
<feature type="transmembrane region" description="Helical" evidence="2">
    <location>
        <begin position="31"/>
        <end position="55"/>
    </location>
</feature>
<keyword evidence="2" id="KW-1133">Transmembrane helix</keyword>
<organism evidence="3 4">
    <name type="scientific">Prunus yedoensis var. nudiflora</name>
    <dbReference type="NCBI Taxonomy" id="2094558"/>
    <lineage>
        <taxon>Eukaryota</taxon>
        <taxon>Viridiplantae</taxon>
        <taxon>Streptophyta</taxon>
        <taxon>Embryophyta</taxon>
        <taxon>Tracheophyta</taxon>
        <taxon>Spermatophyta</taxon>
        <taxon>Magnoliopsida</taxon>
        <taxon>eudicotyledons</taxon>
        <taxon>Gunneridae</taxon>
        <taxon>Pentapetalae</taxon>
        <taxon>rosids</taxon>
        <taxon>fabids</taxon>
        <taxon>Rosales</taxon>
        <taxon>Rosaceae</taxon>
        <taxon>Amygdaloideae</taxon>
        <taxon>Amygdaleae</taxon>
        <taxon>Prunus</taxon>
    </lineage>
</organism>
<keyword evidence="2" id="KW-0812">Transmembrane</keyword>
<comment type="caution">
    <text evidence="3">The sequence shown here is derived from an EMBL/GenBank/DDBJ whole genome shotgun (WGS) entry which is preliminary data.</text>
</comment>
<keyword evidence="2" id="KW-0472">Membrane</keyword>
<dbReference type="Proteomes" id="UP000250321">
    <property type="component" value="Unassembled WGS sequence"/>
</dbReference>